<keyword evidence="5" id="KW-1185">Reference proteome</keyword>
<feature type="region of interest" description="Disordered" evidence="3">
    <location>
        <begin position="1"/>
        <end position="112"/>
    </location>
</feature>
<feature type="region of interest" description="Disordered" evidence="3">
    <location>
        <begin position="127"/>
        <end position="516"/>
    </location>
</feature>
<feature type="compositionally biased region" description="Low complexity" evidence="3">
    <location>
        <begin position="181"/>
        <end position="202"/>
    </location>
</feature>
<accession>A0A7W7MUX9</accession>
<dbReference type="InterPro" id="IPR023365">
    <property type="entry name" value="Sortase_dom-sf"/>
</dbReference>
<dbReference type="CDD" id="cd05830">
    <property type="entry name" value="Sortase_E"/>
    <property type="match status" value="1"/>
</dbReference>
<dbReference type="InterPro" id="IPR053465">
    <property type="entry name" value="Sortase_Class_E"/>
</dbReference>
<dbReference type="InterPro" id="IPR005754">
    <property type="entry name" value="Sortase"/>
</dbReference>
<proteinExistence type="predicted"/>
<dbReference type="NCBIfam" id="NF033747">
    <property type="entry name" value="class_E_sortase"/>
    <property type="match status" value="1"/>
</dbReference>
<dbReference type="Pfam" id="PF04203">
    <property type="entry name" value="Sortase"/>
    <property type="match status" value="1"/>
</dbReference>
<dbReference type="EC" id="3.4.22.70" evidence="4"/>
<dbReference type="NCBIfam" id="TIGR01076">
    <property type="entry name" value="sortase_fam"/>
    <property type="match status" value="1"/>
</dbReference>
<comment type="caution">
    <text evidence="4">The sequence shown here is derived from an EMBL/GenBank/DDBJ whole genome shotgun (WGS) entry which is preliminary data.</text>
</comment>
<protein>
    <submittedName>
        <fullName evidence="4">Sortase A</fullName>
        <ecNumber evidence="4">3.4.22.70</ecNumber>
    </submittedName>
</protein>
<feature type="compositionally biased region" description="Low complexity" evidence="3">
    <location>
        <begin position="677"/>
        <end position="696"/>
    </location>
</feature>
<feature type="compositionally biased region" description="Basic and acidic residues" evidence="3">
    <location>
        <begin position="536"/>
        <end position="559"/>
    </location>
</feature>
<feature type="compositionally biased region" description="Low complexity" evidence="3">
    <location>
        <begin position="139"/>
        <end position="168"/>
    </location>
</feature>
<dbReference type="SUPFAM" id="SSF63817">
    <property type="entry name" value="Sortase"/>
    <property type="match status" value="1"/>
</dbReference>
<feature type="compositionally biased region" description="Basic and acidic residues" evidence="3">
    <location>
        <begin position="566"/>
        <end position="586"/>
    </location>
</feature>
<organism evidence="4 5">
    <name type="scientific">Actinoplanes digitatis</name>
    <dbReference type="NCBI Taxonomy" id="1868"/>
    <lineage>
        <taxon>Bacteria</taxon>
        <taxon>Bacillati</taxon>
        <taxon>Actinomycetota</taxon>
        <taxon>Actinomycetes</taxon>
        <taxon>Micromonosporales</taxon>
        <taxon>Micromonosporaceae</taxon>
        <taxon>Actinoplanes</taxon>
    </lineage>
</organism>
<evidence type="ECO:0000256" key="2">
    <source>
        <dbReference type="PIRSR" id="PIRSR605754-1"/>
    </source>
</evidence>
<dbReference type="Gene3D" id="2.40.260.10">
    <property type="entry name" value="Sortase"/>
    <property type="match status" value="1"/>
</dbReference>
<dbReference type="GO" id="GO:0016787">
    <property type="term" value="F:hydrolase activity"/>
    <property type="evidence" value="ECO:0007669"/>
    <property type="project" value="UniProtKB-KW"/>
</dbReference>
<feature type="region of interest" description="Disordered" evidence="3">
    <location>
        <begin position="536"/>
        <end position="627"/>
    </location>
</feature>
<gene>
    <name evidence="4" type="ORF">BJ971_007766</name>
</gene>
<feature type="active site" description="Proton donor/acceptor" evidence="2">
    <location>
        <position position="857"/>
    </location>
</feature>
<feature type="active site" description="Acyl-thioester intermediate" evidence="2">
    <location>
        <position position="923"/>
    </location>
</feature>
<dbReference type="Proteomes" id="UP000578112">
    <property type="component" value="Unassembled WGS sequence"/>
</dbReference>
<evidence type="ECO:0000313" key="4">
    <source>
        <dbReference type="EMBL" id="MBB4767210.1"/>
    </source>
</evidence>
<sequence length="962" mass="97741">MGTSDAQEGAAYSGRRRAPDGDAQTAYIPRITDASPNGIPGGPLEVPGGQGGTTAWPSLPGAGPAVPGGNQPQLPQQDQQAQQQAQQAQSPRPGDAPSPADTAIILTDAPGGPGLDQMVARAAAAARAAAKVDSSPVLPGAAPRPAGSATGPATAAPLTAAAASFGSGPPAPPAPGPAAPTAPGAGNPFDFFSAAAEEAPAAPRQPRGVPADPGTFAPADPGAFAPANPGTFAPANPGTFAPADPGTFAPADPGTFAPANPGAFSPADPGAFSQSPAGDGRLVAGAEAPSAAIGRPTNGRTQASREAQPGDDRAWANGDPRNPPGDVRTWSTGDPQNPPSDVRTWSNGEAQNPAGDSRAWSNGEAQNPAGDSRAWSNGEAQNPAGDSRAWSNGEAQSPAGDSRAWSKVGPQSSPGYAGGVEARSASGFGALPDGRTPNDFPRPTPGRDDVPTDPADAYRRPPANGTGPRPAPSGYGRYDSALPAARDDSWSAAGEGAVAGAAAGRLADAVRGDAVRGDAVRGDAVRGDAVRGDAVRGDAVRGDGIRGDGIRGDAVDRRSAGAFPPGRDDSRDGLRRRDEAPYDDRAAAAFGGRPPIDDRSAGLGPAGRRGGVAPPGTPARSHEPAALNQDPAATAIIRTADAPTGLLPSVRPKAGARPASDVGGPLRTPLPPGPGDKGAASVAAATAAAAADPGDPAGDDEADKPRRGEKVVKLRPEQTDEGYKSVYSELTRPTLGSRIRAGVRVAGELMITFGLVVLLFAGYQVFGNSAKVENEQDTLANQLDDEWNDPTVAPSQQPVKAPAAPGKNLVGRLYIPKLGMEWVVVNGVRPQDIRYAPGHYPDTADPGEVGNFSVAGHRIRKIFWRLDELKPGDVIGVETRSNWYVYKVSRSEVVKPSAVEVVAPVPGRPNAKATKAMLTLTTCNPKFNNYQRLIVHAELVDTVKRDAALPGAGKPDEMKKKA</sequence>
<dbReference type="RefSeq" id="WP_260415207.1">
    <property type="nucleotide sequence ID" value="NZ_JACHNH010000001.1"/>
</dbReference>
<reference evidence="4 5" key="1">
    <citation type="submission" date="2020-08" db="EMBL/GenBank/DDBJ databases">
        <title>Sequencing the genomes of 1000 actinobacteria strains.</title>
        <authorList>
            <person name="Klenk H.-P."/>
        </authorList>
    </citation>
    <scope>NUCLEOTIDE SEQUENCE [LARGE SCALE GENOMIC DNA]</scope>
    <source>
        <strain evidence="4 5">DSM 43149</strain>
    </source>
</reference>
<dbReference type="EMBL" id="JACHNH010000001">
    <property type="protein sequence ID" value="MBB4767210.1"/>
    <property type="molecule type" value="Genomic_DNA"/>
</dbReference>
<evidence type="ECO:0000256" key="3">
    <source>
        <dbReference type="SAM" id="MobiDB-lite"/>
    </source>
</evidence>
<feature type="compositionally biased region" description="Low complexity" evidence="3">
    <location>
        <begin position="71"/>
        <end position="91"/>
    </location>
</feature>
<dbReference type="InterPro" id="IPR042003">
    <property type="entry name" value="Sortase_E"/>
</dbReference>
<name>A0A7W7MUX9_9ACTN</name>
<feature type="compositionally biased region" description="Low complexity" evidence="3">
    <location>
        <begin position="492"/>
        <end position="507"/>
    </location>
</feature>
<feature type="compositionally biased region" description="Low complexity" evidence="3">
    <location>
        <begin position="210"/>
        <end position="229"/>
    </location>
</feature>
<feature type="compositionally biased region" description="Pro residues" evidence="3">
    <location>
        <begin position="169"/>
        <end position="180"/>
    </location>
</feature>
<dbReference type="AlphaFoldDB" id="A0A7W7MUX9"/>
<evidence type="ECO:0000313" key="5">
    <source>
        <dbReference type="Proteomes" id="UP000578112"/>
    </source>
</evidence>
<feature type="region of interest" description="Disordered" evidence="3">
    <location>
        <begin position="644"/>
        <end position="717"/>
    </location>
</feature>
<evidence type="ECO:0000256" key="1">
    <source>
        <dbReference type="ARBA" id="ARBA00022801"/>
    </source>
</evidence>
<feature type="compositionally biased region" description="Basic and acidic residues" evidence="3">
    <location>
        <begin position="703"/>
        <end position="717"/>
    </location>
</feature>
<keyword evidence="1 4" id="KW-0378">Hydrolase</keyword>